<dbReference type="RefSeq" id="WP_263797677.1">
    <property type="nucleotide sequence ID" value="NZ_AP027141.1"/>
</dbReference>
<reference evidence="2 3" key="1">
    <citation type="submission" date="2022-12" db="EMBL/GenBank/DDBJ databases">
        <title>Microbacterium terricola strain KV-448 chromosome, complete genome.</title>
        <authorList>
            <person name="Oshima T."/>
            <person name="Moriya T."/>
            <person name="Bessho Y."/>
        </authorList>
    </citation>
    <scope>NUCLEOTIDE SEQUENCE [LARGE SCALE GENOMIC DNA]</scope>
    <source>
        <strain evidence="2 3">KV-448</strain>
    </source>
</reference>
<sequence length="65" mass="6621">MTGTDSTGDRGVLDQDAEPPAAPEVVDDEDLTVPNSLESIEGSPASPDPEDPGDQGDPAEAEGTR</sequence>
<dbReference type="Proteomes" id="UP001317779">
    <property type="component" value="Chromosome"/>
</dbReference>
<organism evidence="2 3">
    <name type="scientific">Microbacterium terricola</name>
    <dbReference type="NCBI Taxonomy" id="344163"/>
    <lineage>
        <taxon>Bacteria</taxon>
        <taxon>Bacillati</taxon>
        <taxon>Actinomycetota</taxon>
        <taxon>Actinomycetes</taxon>
        <taxon>Micrococcales</taxon>
        <taxon>Microbacteriaceae</taxon>
        <taxon>Microbacterium</taxon>
    </lineage>
</organism>
<evidence type="ECO:0000256" key="1">
    <source>
        <dbReference type="SAM" id="MobiDB-lite"/>
    </source>
</evidence>
<proteinExistence type="predicted"/>
<accession>A0ABM8E1B3</accession>
<protein>
    <recommendedName>
        <fullName evidence="4">Sugar ABC transporter ATPase</fullName>
    </recommendedName>
</protein>
<feature type="region of interest" description="Disordered" evidence="1">
    <location>
        <begin position="1"/>
        <end position="65"/>
    </location>
</feature>
<gene>
    <name evidence="2" type="ORF">Microterr_24040</name>
</gene>
<evidence type="ECO:0000313" key="3">
    <source>
        <dbReference type="Proteomes" id="UP001317779"/>
    </source>
</evidence>
<name>A0ABM8E1B3_9MICO</name>
<dbReference type="EMBL" id="AP027141">
    <property type="protein sequence ID" value="BDV31744.1"/>
    <property type="molecule type" value="Genomic_DNA"/>
</dbReference>
<keyword evidence="3" id="KW-1185">Reference proteome</keyword>
<feature type="compositionally biased region" description="Acidic residues" evidence="1">
    <location>
        <begin position="48"/>
        <end position="65"/>
    </location>
</feature>
<evidence type="ECO:0008006" key="4">
    <source>
        <dbReference type="Google" id="ProtNLM"/>
    </source>
</evidence>
<evidence type="ECO:0000313" key="2">
    <source>
        <dbReference type="EMBL" id="BDV31744.1"/>
    </source>
</evidence>